<keyword evidence="1" id="KW-0812">Transmembrane</keyword>
<protein>
    <recommendedName>
        <fullName evidence="4">DUF4199 domain-containing protein</fullName>
    </recommendedName>
</protein>
<dbReference type="PROSITE" id="PS51257">
    <property type="entry name" value="PROKAR_LIPOPROTEIN"/>
    <property type="match status" value="1"/>
</dbReference>
<dbReference type="RefSeq" id="WP_103932393.1">
    <property type="nucleotide sequence ID" value="NZ_FNVA01000002.1"/>
</dbReference>
<feature type="transmembrane region" description="Helical" evidence="1">
    <location>
        <begin position="144"/>
        <end position="166"/>
    </location>
</feature>
<dbReference type="InterPro" id="IPR025250">
    <property type="entry name" value="DUF4199"/>
</dbReference>
<sequence>MKKIVLTYGLISGGVMACLMALATVFGKQIGQGHAMYVGYATMVASFLLVYFGIRSYRDTVGGGEVSFGRGVAIGGLIMVFTCVFYVATWEVIYHNFMPHYMDDYAAYMLKKAQDAGETAAQIQAKMAEMEKMKQLYSNPVMNVLMTFLEPLPVGVVMTLVSAGILRRKNKAQAAEAMVS</sequence>
<evidence type="ECO:0008006" key="4">
    <source>
        <dbReference type="Google" id="ProtNLM"/>
    </source>
</evidence>
<feature type="transmembrane region" description="Helical" evidence="1">
    <location>
        <begin position="37"/>
        <end position="54"/>
    </location>
</feature>
<proteinExistence type="predicted"/>
<dbReference type="Pfam" id="PF13858">
    <property type="entry name" value="DUF4199"/>
    <property type="match status" value="1"/>
</dbReference>
<keyword evidence="1" id="KW-0472">Membrane</keyword>
<gene>
    <name evidence="2" type="ORF">SAMN05421819_1463</name>
</gene>
<evidence type="ECO:0000313" key="3">
    <source>
        <dbReference type="Proteomes" id="UP000236728"/>
    </source>
</evidence>
<dbReference type="AlphaFoldDB" id="A0A1H5W6Y3"/>
<dbReference type="Proteomes" id="UP000236728">
    <property type="component" value="Unassembled WGS sequence"/>
</dbReference>
<organism evidence="2 3">
    <name type="scientific">Bryocella elongata</name>
    <dbReference type="NCBI Taxonomy" id="863522"/>
    <lineage>
        <taxon>Bacteria</taxon>
        <taxon>Pseudomonadati</taxon>
        <taxon>Acidobacteriota</taxon>
        <taxon>Terriglobia</taxon>
        <taxon>Terriglobales</taxon>
        <taxon>Acidobacteriaceae</taxon>
        <taxon>Bryocella</taxon>
    </lineage>
</organism>
<evidence type="ECO:0000256" key="1">
    <source>
        <dbReference type="SAM" id="Phobius"/>
    </source>
</evidence>
<dbReference type="EMBL" id="FNVA01000002">
    <property type="protein sequence ID" value="SEF95244.1"/>
    <property type="molecule type" value="Genomic_DNA"/>
</dbReference>
<dbReference type="OrthoDB" id="6384283at2"/>
<reference evidence="2 3" key="1">
    <citation type="submission" date="2016-10" db="EMBL/GenBank/DDBJ databases">
        <authorList>
            <person name="de Groot N.N."/>
        </authorList>
    </citation>
    <scope>NUCLEOTIDE SEQUENCE [LARGE SCALE GENOMIC DNA]</scope>
    <source>
        <strain evidence="2 3">DSM 22489</strain>
    </source>
</reference>
<evidence type="ECO:0000313" key="2">
    <source>
        <dbReference type="EMBL" id="SEF95244.1"/>
    </source>
</evidence>
<keyword evidence="1" id="KW-1133">Transmembrane helix</keyword>
<keyword evidence="3" id="KW-1185">Reference proteome</keyword>
<feature type="transmembrane region" description="Helical" evidence="1">
    <location>
        <begin position="66"/>
        <end position="88"/>
    </location>
</feature>
<accession>A0A1H5W6Y3</accession>
<name>A0A1H5W6Y3_9BACT</name>